<dbReference type="Gene3D" id="2.40.340.10">
    <property type="entry name" value="MoeA, C-terminal, domain IV"/>
    <property type="match status" value="1"/>
</dbReference>
<sequence length="394" mass="40518">MIGFDEAVGLIAEQVLPLGTEQVALAEAAGRVLAAPLHARSAAPRVAVSAMDGYAVIDAATRPGEPLTVVGESRAGAGYPGIVQPGQAVRIFTGAPLPAGADRCIMQEYATRDGEMVRFAEGYGPGWHVRTAGSDFAAGDLLLAAGTRLNSRAMIAAAAADLAGVTVARRPRVAIIGTGDELAPPGEAHLRADAIPESVTFGVSAMVAESGAQVVHRVIGLDDLQALETAAGAALEAADLVIVTGGASVGERDFAKPMFVPHGLDLVFAKVAIKPGKPVWLGRATGKWVLGLPGNPTSAMVTARLFLLPLLARLQGQPVAEVLRWRSLPVAAPIGATGNRETFVRARWDEAGLMPLGNQDSGAQGALAQADWLIRCPAGLPALETGQPVSTLPF</sequence>
<dbReference type="InterPro" id="IPR005110">
    <property type="entry name" value="MoeA_linker/N"/>
</dbReference>
<dbReference type="Pfam" id="PF03454">
    <property type="entry name" value="MoeA_C"/>
    <property type="match status" value="1"/>
</dbReference>
<comment type="function">
    <text evidence="1 6">Catalyzes the insertion of molybdate into adenylated molybdopterin with the concomitant release of AMP.</text>
</comment>
<dbReference type="Proteomes" id="UP001222770">
    <property type="component" value="Unassembled WGS sequence"/>
</dbReference>
<dbReference type="SUPFAM" id="SSF63882">
    <property type="entry name" value="MoeA N-terminal region -like"/>
    <property type="match status" value="1"/>
</dbReference>
<keyword evidence="6" id="KW-0808">Transferase</keyword>
<dbReference type="PANTHER" id="PTHR10192:SF5">
    <property type="entry name" value="GEPHYRIN"/>
    <property type="match status" value="1"/>
</dbReference>
<evidence type="ECO:0000256" key="1">
    <source>
        <dbReference type="ARBA" id="ARBA00002901"/>
    </source>
</evidence>
<dbReference type="SMART" id="SM00852">
    <property type="entry name" value="MoCF_biosynth"/>
    <property type="match status" value="1"/>
</dbReference>
<comment type="pathway">
    <text evidence="2 6">Cofactor biosynthesis; molybdopterin biosynthesis.</text>
</comment>
<dbReference type="EC" id="2.10.1.1" evidence="6"/>
<dbReference type="Gene3D" id="3.40.980.10">
    <property type="entry name" value="MoaB/Mog-like domain"/>
    <property type="match status" value="1"/>
</dbReference>
<dbReference type="InterPro" id="IPR036425">
    <property type="entry name" value="MoaB/Mog-like_dom_sf"/>
</dbReference>
<dbReference type="Gene3D" id="3.90.105.10">
    <property type="entry name" value="Molybdopterin biosynthesis moea protein, domain 2"/>
    <property type="match status" value="1"/>
</dbReference>
<dbReference type="PANTHER" id="PTHR10192">
    <property type="entry name" value="MOLYBDOPTERIN BIOSYNTHESIS PROTEIN"/>
    <property type="match status" value="1"/>
</dbReference>
<evidence type="ECO:0000256" key="4">
    <source>
        <dbReference type="ARBA" id="ARBA00023150"/>
    </source>
</evidence>
<dbReference type="Pfam" id="PF03453">
    <property type="entry name" value="MoeA_N"/>
    <property type="match status" value="1"/>
</dbReference>
<dbReference type="CDD" id="cd00887">
    <property type="entry name" value="MoeA"/>
    <property type="match status" value="1"/>
</dbReference>
<dbReference type="InterPro" id="IPR005111">
    <property type="entry name" value="MoeA_C_domain_IV"/>
</dbReference>
<dbReference type="RefSeq" id="WP_277279474.1">
    <property type="nucleotide sequence ID" value="NZ_JAROCY010000016.1"/>
</dbReference>
<proteinExistence type="inferred from homology"/>
<protein>
    <recommendedName>
        <fullName evidence="6">Molybdopterin molybdenumtransferase</fullName>
        <ecNumber evidence="6">2.10.1.1</ecNumber>
    </recommendedName>
</protein>
<keyword evidence="6" id="KW-0460">Magnesium</keyword>
<organism evidence="8 9">
    <name type="scientific">Novosphingobium cyanobacteriorum</name>
    <dbReference type="NCBI Taxonomy" id="3024215"/>
    <lineage>
        <taxon>Bacteria</taxon>
        <taxon>Pseudomonadati</taxon>
        <taxon>Pseudomonadota</taxon>
        <taxon>Alphaproteobacteria</taxon>
        <taxon>Sphingomonadales</taxon>
        <taxon>Sphingomonadaceae</taxon>
        <taxon>Novosphingobium</taxon>
    </lineage>
</organism>
<keyword evidence="6" id="KW-0479">Metal-binding</keyword>
<comment type="caution">
    <text evidence="8">The sequence shown here is derived from an EMBL/GenBank/DDBJ whole genome shotgun (WGS) entry which is preliminary data.</text>
</comment>
<evidence type="ECO:0000256" key="2">
    <source>
        <dbReference type="ARBA" id="ARBA00005046"/>
    </source>
</evidence>
<dbReference type="SUPFAM" id="SSF53218">
    <property type="entry name" value="Molybdenum cofactor biosynthesis proteins"/>
    <property type="match status" value="1"/>
</dbReference>
<evidence type="ECO:0000313" key="9">
    <source>
        <dbReference type="Proteomes" id="UP001222770"/>
    </source>
</evidence>
<dbReference type="SUPFAM" id="SSF63867">
    <property type="entry name" value="MoeA C-terminal domain-like"/>
    <property type="match status" value="1"/>
</dbReference>
<keyword evidence="4 6" id="KW-0501">Molybdenum cofactor biosynthesis</keyword>
<evidence type="ECO:0000313" key="8">
    <source>
        <dbReference type="EMBL" id="MDF8334698.1"/>
    </source>
</evidence>
<comment type="similarity">
    <text evidence="3 6">Belongs to the MoeA family.</text>
</comment>
<comment type="cofactor">
    <cofactor evidence="6">
        <name>Mg(2+)</name>
        <dbReference type="ChEBI" id="CHEBI:18420"/>
    </cofactor>
</comment>
<keyword evidence="6" id="KW-0500">Molybdenum</keyword>
<evidence type="ECO:0000256" key="6">
    <source>
        <dbReference type="RuleBase" id="RU365090"/>
    </source>
</evidence>
<dbReference type="Pfam" id="PF00994">
    <property type="entry name" value="MoCF_biosynth"/>
    <property type="match status" value="1"/>
</dbReference>
<comment type="catalytic activity">
    <reaction evidence="5">
        <text>adenylyl-molybdopterin + molybdate = Mo-molybdopterin + AMP + H(+)</text>
        <dbReference type="Rhea" id="RHEA:35047"/>
        <dbReference type="ChEBI" id="CHEBI:15378"/>
        <dbReference type="ChEBI" id="CHEBI:36264"/>
        <dbReference type="ChEBI" id="CHEBI:62727"/>
        <dbReference type="ChEBI" id="CHEBI:71302"/>
        <dbReference type="ChEBI" id="CHEBI:456215"/>
        <dbReference type="EC" id="2.10.1.1"/>
    </reaction>
</comment>
<dbReference type="InterPro" id="IPR038987">
    <property type="entry name" value="MoeA-like"/>
</dbReference>
<dbReference type="InterPro" id="IPR036688">
    <property type="entry name" value="MoeA_C_domain_IV_sf"/>
</dbReference>
<reference evidence="8 9" key="1">
    <citation type="submission" date="2023-03" db="EMBL/GenBank/DDBJ databases">
        <title>Novosphingobium cyanobacteriorum sp. nov., isolated from a eutrophic reservoir during the Microcystis bloom period.</title>
        <authorList>
            <person name="Kang M."/>
            <person name="Le V."/>
            <person name="Ko S.-R."/>
            <person name="Lee S.-A."/>
            <person name="Ahn C.-Y."/>
        </authorList>
    </citation>
    <scope>NUCLEOTIDE SEQUENCE [LARGE SCALE GENOMIC DNA]</scope>
    <source>
        <strain evidence="8 9">HBC54</strain>
    </source>
</reference>
<accession>A0ABT6CN86</accession>
<evidence type="ECO:0000256" key="3">
    <source>
        <dbReference type="ARBA" id="ARBA00010763"/>
    </source>
</evidence>
<dbReference type="InterPro" id="IPR001453">
    <property type="entry name" value="MoaB/Mog_dom"/>
</dbReference>
<evidence type="ECO:0000259" key="7">
    <source>
        <dbReference type="SMART" id="SM00852"/>
    </source>
</evidence>
<dbReference type="EMBL" id="JAROCY010000016">
    <property type="protein sequence ID" value="MDF8334698.1"/>
    <property type="molecule type" value="Genomic_DNA"/>
</dbReference>
<feature type="domain" description="MoaB/Mog" evidence="7">
    <location>
        <begin position="174"/>
        <end position="313"/>
    </location>
</feature>
<keyword evidence="9" id="KW-1185">Reference proteome</keyword>
<gene>
    <name evidence="8" type="ORF">POM99_15925</name>
</gene>
<dbReference type="InterPro" id="IPR036135">
    <property type="entry name" value="MoeA_linker/N_sf"/>
</dbReference>
<name>A0ABT6CN86_9SPHN</name>
<evidence type="ECO:0000256" key="5">
    <source>
        <dbReference type="ARBA" id="ARBA00047317"/>
    </source>
</evidence>
<dbReference type="Gene3D" id="2.170.190.11">
    <property type="entry name" value="Molybdopterin biosynthesis moea protein, domain 3"/>
    <property type="match status" value="1"/>
</dbReference>